<dbReference type="InterPro" id="IPR001969">
    <property type="entry name" value="Aspartic_peptidase_AS"/>
</dbReference>
<reference evidence="1" key="1">
    <citation type="submission" date="2021-02" db="EMBL/GenBank/DDBJ databases">
        <authorList>
            <person name="Nowell W R."/>
        </authorList>
    </citation>
    <scope>NUCLEOTIDE SEQUENCE</scope>
</reference>
<accession>A0A820SQK1</accession>
<protein>
    <recommendedName>
        <fullName evidence="6">Peptidase A2 domain-containing protein</fullName>
    </recommendedName>
</protein>
<dbReference type="Proteomes" id="UP000663873">
    <property type="component" value="Unassembled WGS sequence"/>
</dbReference>
<dbReference type="SUPFAM" id="SSF50630">
    <property type="entry name" value="Acid proteases"/>
    <property type="match status" value="1"/>
</dbReference>
<evidence type="ECO:0000313" key="1">
    <source>
        <dbReference type="EMBL" id="CAF4454650.1"/>
    </source>
</evidence>
<keyword evidence="5" id="KW-1185">Reference proteome</keyword>
<dbReference type="EMBL" id="CAJOBQ010005166">
    <property type="protein sequence ID" value="CAF4651219.1"/>
    <property type="molecule type" value="Genomic_DNA"/>
</dbReference>
<dbReference type="EMBL" id="CAJOBP010004905">
    <property type="protein sequence ID" value="CAF4454650.1"/>
    <property type="molecule type" value="Genomic_DNA"/>
</dbReference>
<name>A0A820SQK1_9BILA</name>
<evidence type="ECO:0000313" key="3">
    <source>
        <dbReference type="EMBL" id="CAF4651219.1"/>
    </source>
</evidence>
<comment type="caution">
    <text evidence="1">The sequence shown here is derived from an EMBL/GenBank/DDBJ whole genome shotgun (WGS) entry which is preliminary data.</text>
</comment>
<dbReference type="GO" id="GO:0006508">
    <property type="term" value="P:proteolysis"/>
    <property type="evidence" value="ECO:0007669"/>
    <property type="project" value="InterPro"/>
</dbReference>
<dbReference type="Gene3D" id="2.40.70.10">
    <property type="entry name" value="Acid Proteases"/>
    <property type="match status" value="1"/>
</dbReference>
<evidence type="ECO:0000313" key="2">
    <source>
        <dbReference type="EMBL" id="CAF4506022.1"/>
    </source>
</evidence>
<dbReference type="EMBL" id="CAJOBO010003885">
    <property type="protein sequence ID" value="CAF4506022.1"/>
    <property type="molecule type" value="Genomic_DNA"/>
</dbReference>
<gene>
    <name evidence="2" type="ORF">HFQ381_LOCUS28130</name>
    <name evidence="4" type="ORF">QYT958_LOCUS23867</name>
    <name evidence="3" type="ORF">TSG867_LOCUS30786</name>
    <name evidence="1" type="ORF">UJA718_LOCUS23040</name>
</gene>
<dbReference type="EMBL" id="CAJOBR010004931">
    <property type="protein sequence ID" value="CAF4800919.1"/>
    <property type="molecule type" value="Genomic_DNA"/>
</dbReference>
<dbReference type="Proteomes" id="UP000663851">
    <property type="component" value="Unassembled WGS sequence"/>
</dbReference>
<proteinExistence type="predicted"/>
<dbReference type="PROSITE" id="PS00141">
    <property type="entry name" value="ASP_PROTEASE"/>
    <property type="match status" value="1"/>
</dbReference>
<dbReference type="CDD" id="cd00303">
    <property type="entry name" value="retropepsin_like"/>
    <property type="match status" value="1"/>
</dbReference>
<dbReference type="InterPro" id="IPR021109">
    <property type="entry name" value="Peptidase_aspartic_dom_sf"/>
</dbReference>
<dbReference type="Proteomes" id="UP000663848">
    <property type="component" value="Unassembled WGS sequence"/>
</dbReference>
<evidence type="ECO:0000313" key="5">
    <source>
        <dbReference type="Proteomes" id="UP000663873"/>
    </source>
</evidence>
<sequence>MRDSAIMICYRECLSNLEKFNGGEEYTILQFINNIERIGKMIDANDKILYFMRMAKLDGEAQQELLDKNVPEPETTVPYVPYITNTVSTTNDASTTLRTPTYITVQINNKQHQAIVDTGSAVTIINQQLLKKIYHTGFIYKKQLHKSANCTSINIIGEIQLEVKIQGHKTLIIAAVATNLNTDLLLGNDWTMQNNVNIDSLQRHITIIDQNRRELATAPFVQPSNLQAELNNHFILPMLSEEENYQPKYFKSFNYKRNNTQKSGSCDPLLPEKRKVRFTDFTCETERRDEQQHQCYVCQEQFLPHNNLQQHLHQKCYPSEASLENDTINILDENALNYNDREGGHVRDEPSNEIENMSADGIQQDTKNDQNQQYINHKSLTRSQRQNRKHRAKRYRYEIIRKIYHKFTITDIKKILILVDISGCGCGCECGC</sequence>
<evidence type="ECO:0008006" key="6">
    <source>
        <dbReference type="Google" id="ProtNLM"/>
    </source>
</evidence>
<organism evidence="1 5">
    <name type="scientific">Rotaria socialis</name>
    <dbReference type="NCBI Taxonomy" id="392032"/>
    <lineage>
        <taxon>Eukaryota</taxon>
        <taxon>Metazoa</taxon>
        <taxon>Spiralia</taxon>
        <taxon>Gnathifera</taxon>
        <taxon>Rotifera</taxon>
        <taxon>Eurotatoria</taxon>
        <taxon>Bdelloidea</taxon>
        <taxon>Philodinida</taxon>
        <taxon>Philodinidae</taxon>
        <taxon>Rotaria</taxon>
    </lineage>
</organism>
<evidence type="ECO:0000313" key="4">
    <source>
        <dbReference type="EMBL" id="CAF4800919.1"/>
    </source>
</evidence>
<dbReference type="AlphaFoldDB" id="A0A820SQK1"/>
<dbReference type="Pfam" id="PF13975">
    <property type="entry name" value="gag-asp_proteas"/>
    <property type="match status" value="1"/>
</dbReference>
<dbReference type="Proteomes" id="UP000663862">
    <property type="component" value="Unassembled WGS sequence"/>
</dbReference>
<dbReference type="GO" id="GO:0004190">
    <property type="term" value="F:aspartic-type endopeptidase activity"/>
    <property type="evidence" value="ECO:0007669"/>
    <property type="project" value="InterPro"/>
</dbReference>